<keyword evidence="7 20" id="KW-0547">Nucleotide-binding</keyword>
<evidence type="ECO:0000256" key="11">
    <source>
        <dbReference type="ARBA" id="ARBA00022806"/>
    </source>
</evidence>
<keyword evidence="16 20" id="KW-0234">DNA repair</keyword>
<organism evidence="26 27">
    <name type="scientific">Tuber aestivum</name>
    <name type="common">summer truffle</name>
    <dbReference type="NCBI Taxonomy" id="59557"/>
    <lineage>
        <taxon>Eukaryota</taxon>
        <taxon>Fungi</taxon>
        <taxon>Dikarya</taxon>
        <taxon>Ascomycota</taxon>
        <taxon>Pezizomycotina</taxon>
        <taxon>Pezizomycetes</taxon>
        <taxon>Pezizales</taxon>
        <taxon>Tuberaceae</taxon>
        <taxon>Tuber</taxon>
    </lineage>
</organism>
<evidence type="ECO:0000256" key="12">
    <source>
        <dbReference type="ARBA" id="ARBA00022840"/>
    </source>
</evidence>
<keyword evidence="15 20" id="KW-0238">DNA-binding</keyword>
<dbReference type="GO" id="GO:0016887">
    <property type="term" value="F:ATP hydrolysis activity"/>
    <property type="evidence" value="ECO:0007669"/>
    <property type="project" value="RHEA"/>
</dbReference>
<evidence type="ECO:0000256" key="15">
    <source>
        <dbReference type="ARBA" id="ARBA00023125"/>
    </source>
</evidence>
<feature type="region of interest" description="Disordered" evidence="21">
    <location>
        <begin position="9"/>
        <end position="109"/>
    </location>
</feature>
<comment type="subcellular location">
    <subcellularLocation>
        <location evidence="20">Nucleus</location>
    </subcellularLocation>
    <subcellularLocation>
        <location evidence="20">Chromosome</location>
    </subcellularLocation>
</comment>
<evidence type="ECO:0000259" key="22">
    <source>
        <dbReference type="Pfam" id="PF01930"/>
    </source>
</evidence>
<dbReference type="InterPro" id="IPR041677">
    <property type="entry name" value="DNA2/NAM7_AAA_11"/>
</dbReference>
<dbReference type="EC" id="3.1.-.-" evidence="20"/>
<dbReference type="InterPro" id="IPR047187">
    <property type="entry name" value="SF1_C_Upf1"/>
</dbReference>
<dbReference type="GO" id="GO:0033567">
    <property type="term" value="P:DNA replication, Okazaki fragment processing"/>
    <property type="evidence" value="ECO:0007669"/>
    <property type="project" value="UniProtKB-UniRule"/>
</dbReference>
<keyword evidence="6 20" id="KW-0479">Metal-binding</keyword>
<evidence type="ECO:0000256" key="4">
    <source>
        <dbReference type="ARBA" id="ARBA00022705"/>
    </source>
</evidence>
<dbReference type="GO" id="GO:0051539">
    <property type="term" value="F:4 iron, 4 sulfur cluster binding"/>
    <property type="evidence" value="ECO:0007669"/>
    <property type="project" value="UniProtKB-UniRule"/>
</dbReference>
<feature type="domain" description="DNA replication factor Dna2 N-terminal" evidence="23">
    <location>
        <begin position="573"/>
        <end position="776"/>
    </location>
</feature>
<keyword evidence="8" id="KW-0255">Endonuclease</keyword>
<dbReference type="FunFam" id="3.40.50.300:FF:000789">
    <property type="entry name" value="DNA replication ATP-dependent helicase/nuclease DNA2"/>
    <property type="match status" value="1"/>
</dbReference>
<evidence type="ECO:0000256" key="1">
    <source>
        <dbReference type="ARBA" id="ARBA00001966"/>
    </source>
</evidence>
<dbReference type="InterPro" id="IPR027417">
    <property type="entry name" value="P-loop_NTPase"/>
</dbReference>
<feature type="domain" description="DUF83" evidence="22">
    <location>
        <begin position="783"/>
        <end position="887"/>
    </location>
</feature>
<comment type="similarity">
    <text evidence="2 20">Belongs to the DNA2/NAM7 helicase family.</text>
</comment>
<dbReference type="CDD" id="cd22318">
    <property type="entry name" value="DNA2_N-like"/>
    <property type="match status" value="1"/>
</dbReference>
<dbReference type="GO" id="GO:0005634">
    <property type="term" value="C:nucleus"/>
    <property type="evidence" value="ECO:0007669"/>
    <property type="project" value="UniProtKB-SubCell"/>
</dbReference>
<dbReference type="EMBL" id="LN891139">
    <property type="protein sequence ID" value="CUS08339.1"/>
    <property type="molecule type" value="Genomic_DNA"/>
</dbReference>
<evidence type="ECO:0000259" key="25">
    <source>
        <dbReference type="Pfam" id="PF13087"/>
    </source>
</evidence>
<accession>A0A292PLC1</accession>
<evidence type="ECO:0000256" key="18">
    <source>
        <dbReference type="ARBA" id="ARBA00023268"/>
    </source>
</evidence>
<dbReference type="FunFam" id="3.40.50.300:FF:001170">
    <property type="entry name" value="DNA replication helicase Dna2"/>
    <property type="match status" value="1"/>
</dbReference>
<dbReference type="Pfam" id="PF08696">
    <property type="entry name" value="Dna2"/>
    <property type="match status" value="1"/>
</dbReference>
<comment type="catalytic activity">
    <reaction evidence="19 20">
        <text>ATP + H2O = ADP + phosphate + H(+)</text>
        <dbReference type="Rhea" id="RHEA:13065"/>
        <dbReference type="ChEBI" id="CHEBI:15377"/>
        <dbReference type="ChEBI" id="CHEBI:15378"/>
        <dbReference type="ChEBI" id="CHEBI:30616"/>
        <dbReference type="ChEBI" id="CHEBI:43474"/>
        <dbReference type="ChEBI" id="CHEBI:456216"/>
        <dbReference type="EC" id="3.6.4.12"/>
    </reaction>
</comment>
<feature type="compositionally biased region" description="Basic and acidic residues" evidence="21">
    <location>
        <begin position="310"/>
        <end position="319"/>
    </location>
</feature>
<evidence type="ECO:0000256" key="20">
    <source>
        <dbReference type="RuleBase" id="RU367041"/>
    </source>
</evidence>
<dbReference type="GO" id="GO:0071932">
    <property type="term" value="P:replication fork reversal"/>
    <property type="evidence" value="ECO:0007669"/>
    <property type="project" value="TreeGrafter"/>
</dbReference>
<name>A0A292PLC1_9PEZI</name>
<dbReference type="FunFam" id="3.90.320.10:FF:000001">
    <property type="entry name" value="DNA replication helicase Dna2"/>
    <property type="match status" value="1"/>
</dbReference>
<evidence type="ECO:0000256" key="2">
    <source>
        <dbReference type="ARBA" id="ARBA00007913"/>
    </source>
</evidence>
<evidence type="ECO:0000256" key="9">
    <source>
        <dbReference type="ARBA" id="ARBA00022763"/>
    </source>
</evidence>
<dbReference type="InterPro" id="IPR041679">
    <property type="entry name" value="DNA2/NAM7-like_C"/>
</dbReference>
<feature type="compositionally biased region" description="Gly residues" evidence="21">
    <location>
        <begin position="67"/>
        <end position="78"/>
    </location>
</feature>
<dbReference type="GO" id="GO:0005524">
    <property type="term" value="F:ATP binding"/>
    <property type="evidence" value="ECO:0007669"/>
    <property type="project" value="UniProtKB-UniRule"/>
</dbReference>
<sequence length="1620" mass="179457">MPCLVELKASLNKTIPQRRGNPNPLQQQQHQQNITGSNPSTIPPSKETKAKLSAFAFGGLTPRRGRMGSGGGKGAAGEGDGENDAEALARTLDSEPMSDPTKECPQTPAPRLALSDLIGIGEEGKLPQPVAQPDVSPEDRIMWQLSPNGSQVTPKVKGKGQKRKRNIESPPGNVAHQDSPAPRKPGTFSLQGLNTDLKTPSADPAMQLWSKYSTNTNSGPAAARPINPVARLFKSGEASQNGVSDTSPLGLRRSYSCGPDWPGHSRLKKRKTNPELGSEASIAEEPTEDPKSLTAGASGPGPSRLSRVSRLVDKVKETLGKPLAPPDLPSSSSPLPERHPNFGLTSSPLGCGRLRARGNPSLGRSIALAEESAPIESSDSEDFGEFDEADIDMDMLEKAEELIRGSQSQTRPNPIAEGSYNPPIPTREQPMQPAQGNSGLSVGAGGEDDFGDGDDDDFFTQNFEELVAKFDTPAVEPIPASNLAGGPRGPDQEGLVAKVRDRADENAKFLEEFGEIDFDEWEEEELKITQGLTDINAKVIKRYLVLEISESQWELGNHFSQNQKVLKVKDERLDHERTIQLRESWYLDTDISKGDYLHLIGAFDSSGNCVVDNAHNMIILHPDFLVSSTVVADSFSCVRKAVFQDRVKATGDISRPMVYGNILHSLFQIALEANDFSTVFLRKSIDSLVVQYVESLYMLKEPLPVATEYLSSKIHLVQDWATLFISKKPKVENAIVTEHRTRYNPIVAITKLLDIEEHVWSPMFGLKGMIDATVQATIIDHKSEKVLTIPLELKTGKSPTVMMHRAQTMLYTLLMSDRYDIDVQCGLLYYLESKEMIRVPAIRDELRGMIIGRNRLASYIRNREVLPDMLKNKYTCGNCYAKETCFIYHKLLEDGTPQTSGVEDHFHDITSHLGQAHQTFFKHWDNLLSKEEKDISRFRKELWGLLSSEREALGRCFGQLVIVPGSISVDSSASKINRYTYSLTKGEGAAVPGFTFLDSMINPGEPIVISDEQGHFALALGYITEIRYNRVTVQVDRRLHNARTRKPGFNKKTNQVFVGIMEVSKDGEEQDFSQSISPGEGIRYRLDKDEFSNGMASVRNNLVQIMSPKSNEKYRKLLVDLEPPVFKISPTAYSTNSSSQTNLNEDQRKAIEKVMSAQDYALVLGMPGTGKTTTIAHIIRALVGQGKSVLLTSYTHTAVDNILLKIKNDNIDTLRLGSATKIHPEVKSFAQLAEGQKTSFEELRETFHIPKVVATTCLGINHPIFSERKFDYCIVDEASQITLPVCLGPIRMANTFILVGDHYQLPPLVRSPEAREGGLDVSLFKLLSDSHPQSVVNLEHQYRMCEEIMTLSNDLIYKGKLKCGNEQVAKRTLQVPHIDGLLRLHSSTQDTRCGSGPCWIQDLFVDGVKACFVNTDSVPAKEVRKGDRINNPIEADIAFQLVEGFLSCGVDPSSIGVISVYRSQIKILQNLLRNRPSVEMHTADKFQGRDKEVIVISLVRSNDDQNVGELLRDWRRINVAFTRARSKLLILGSRSTLQSNELLADFVRLMERNKWIYNLPPDAQLTHFMSQTQSSASVDCKKVGAAKGLENRMNGKRLLNSRSAFLGNRPVLKDIVNGVM</sequence>
<dbReference type="EC" id="3.6.4.12" evidence="20"/>
<keyword evidence="27" id="KW-1185">Reference proteome</keyword>
<comment type="cofactor">
    <cofactor evidence="1">
        <name>[4Fe-4S] cluster</name>
        <dbReference type="ChEBI" id="CHEBI:49883"/>
    </cofactor>
</comment>
<dbReference type="InterPro" id="IPR014808">
    <property type="entry name" value="DNA_replication_fac_Dna2_N"/>
</dbReference>
<dbReference type="Pfam" id="PF13086">
    <property type="entry name" value="AAA_11"/>
    <property type="match status" value="2"/>
</dbReference>
<proteinExistence type="inferred from homology"/>
<dbReference type="GO" id="GO:0003677">
    <property type="term" value="F:DNA binding"/>
    <property type="evidence" value="ECO:0007669"/>
    <property type="project" value="UniProtKB-UniRule"/>
</dbReference>
<evidence type="ECO:0000256" key="13">
    <source>
        <dbReference type="ARBA" id="ARBA00023004"/>
    </source>
</evidence>
<feature type="domain" description="DNA2/NAM7 helicase helicase" evidence="24">
    <location>
        <begin position="1142"/>
        <end position="1230"/>
    </location>
</feature>
<dbReference type="InterPro" id="IPR045055">
    <property type="entry name" value="DNA2/NAM7-like"/>
</dbReference>
<evidence type="ECO:0000256" key="19">
    <source>
        <dbReference type="ARBA" id="ARBA00047995"/>
    </source>
</evidence>
<evidence type="ECO:0000256" key="10">
    <source>
        <dbReference type="ARBA" id="ARBA00022801"/>
    </source>
</evidence>
<evidence type="ECO:0000256" key="3">
    <source>
        <dbReference type="ARBA" id="ARBA00022485"/>
    </source>
</evidence>
<feature type="domain" description="DNA2/NAM7 helicase-like C-terminal" evidence="25">
    <location>
        <begin position="1319"/>
        <end position="1534"/>
    </location>
</feature>
<dbReference type="CDD" id="cd18808">
    <property type="entry name" value="SF1_C_Upf1"/>
    <property type="match status" value="1"/>
</dbReference>
<keyword evidence="13 20" id="KW-0408">Iron</keyword>
<feature type="region of interest" description="Disordered" evidence="21">
    <location>
        <begin position="403"/>
        <end position="454"/>
    </location>
</feature>
<evidence type="ECO:0000256" key="5">
    <source>
        <dbReference type="ARBA" id="ARBA00022722"/>
    </source>
</evidence>
<dbReference type="SUPFAM" id="SSF52540">
    <property type="entry name" value="P-loop containing nucleoside triphosphate hydrolases"/>
    <property type="match status" value="1"/>
</dbReference>
<dbReference type="GO" id="GO:0005737">
    <property type="term" value="C:cytoplasm"/>
    <property type="evidence" value="ECO:0007669"/>
    <property type="project" value="TreeGrafter"/>
</dbReference>
<gene>
    <name evidence="26" type="ORF">GSTUAT00007582001</name>
</gene>
<evidence type="ECO:0000259" key="23">
    <source>
        <dbReference type="Pfam" id="PF08696"/>
    </source>
</evidence>
<dbReference type="CDD" id="cd18041">
    <property type="entry name" value="DEXXQc_DNA2"/>
    <property type="match status" value="1"/>
</dbReference>
<feature type="region of interest" description="Disordered" evidence="21">
    <location>
        <begin position="144"/>
        <end position="202"/>
    </location>
</feature>
<evidence type="ECO:0000313" key="26">
    <source>
        <dbReference type="EMBL" id="CUS08339.1"/>
    </source>
</evidence>
<evidence type="ECO:0000256" key="6">
    <source>
        <dbReference type="ARBA" id="ARBA00022723"/>
    </source>
</evidence>
<dbReference type="Gene3D" id="3.40.50.300">
    <property type="entry name" value="P-loop containing nucleotide triphosphate hydrolases"/>
    <property type="match status" value="2"/>
</dbReference>
<reference evidence="26" key="1">
    <citation type="submission" date="2015-10" db="EMBL/GenBank/DDBJ databases">
        <authorList>
            <person name="Regsiter A."/>
            <person name="william w."/>
        </authorList>
    </citation>
    <scope>NUCLEOTIDE SEQUENCE</scope>
    <source>
        <strain evidence="26">Montdore</strain>
    </source>
</reference>
<dbReference type="PANTHER" id="PTHR10887">
    <property type="entry name" value="DNA2/NAM7 HELICASE FAMILY"/>
    <property type="match status" value="1"/>
</dbReference>
<evidence type="ECO:0000256" key="7">
    <source>
        <dbReference type="ARBA" id="ARBA00022741"/>
    </source>
</evidence>
<dbReference type="InterPro" id="IPR022765">
    <property type="entry name" value="Dna2/Cas4_DUF83"/>
</dbReference>
<evidence type="ECO:0000256" key="21">
    <source>
        <dbReference type="SAM" id="MobiDB-lite"/>
    </source>
</evidence>
<dbReference type="GO" id="GO:0017116">
    <property type="term" value="F:single-stranded DNA helicase activity"/>
    <property type="evidence" value="ECO:0007669"/>
    <property type="project" value="UniProtKB-UniRule"/>
</dbReference>
<keyword evidence="14 20" id="KW-0411">Iron-sulfur</keyword>
<keyword evidence="5 20" id="KW-0540">Nuclease</keyword>
<feature type="compositionally biased region" description="Basic residues" evidence="21">
    <location>
        <begin position="156"/>
        <end position="165"/>
    </location>
</feature>
<keyword evidence="11 20" id="KW-0347">Helicase</keyword>
<evidence type="ECO:0000256" key="16">
    <source>
        <dbReference type="ARBA" id="ARBA00023204"/>
    </source>
</evidence>
<dbReference type="GO" id="GO:0005694">
    <property type="term" value="C:chromosome"/>
    <property type="evidence" value="ECO:0007669"/>
    <property type="project" value="UniProtKB-SubCell"/>
</dbReference>
<dbReference type="GO" id="GO:0046872">
    <property type="term" value="F:metal ion binding"/>
    <property type="evidence" value="ECO:0007669"/>
    <property type="project" value="UniProtKB-UniRule"/>
</dbReference>
<keyword evidence="4 20" id="KW-0235">DNA replication</keyword>
<evidence type="ECO:0000313" key="27">
    <source>
        <dbReference type="Proteomes" id="UP001412239"/>
    </source>
</evidence>
<keyword evidence="18 20" id="KW-0511">Multifunctional enzyme</keyword>
<feature type="compositionally biased region" description="Polar residues" evidence="21">
    <location>
        <begin position="188"/>
        <end position="198"/>
    </location>
</feature>
<keyword evidence="12 20" id="KW-0067">ATP-binding</keyword>
<keyword evidence="3 20" id="KW-0004">4Fe-4S</keyword>
<dbReference type="Pfam" id="PF01930">
    <property type="entry name" value="Cas_Cas4"/>
    <property type="match status" value="1"/>
</dbReference>
<keyword evidence="9 20" id="KW-0227">DNA damage</keyword>
<evidence type="ECO:0000259" key="24">
    <source>
        <dbReference type="Pfam" id="PF13086"/>
    </source>
</evidence>
<feature type="domain" description="DNA2/NAM7 helicase helicase" evidence="24">
    <location>
        <begin position="1245"/>
        <end position="1311"/>
    </location>
</feature>
<dbReference type="GO" id="GO:0006281">
    <property type="term" value="P:DNA repair"/>
    <property type="evidence" value="ECO:0007669"/>
    <property type="project" value="UniProtKB-KW"/>
</dbReference>
<dbReference type="PANTHER" id="PTHR10887:SF433">
    <property type="entry name" value="DNA REPLICATION ATP-DEPENDENT HELICASE_NUCLEASE DNA2"/>
    <property type="match status" value="1"/>
</dbReference>
<dbReference type="Pfam" id="PF13087">
    <property type="entry name" value="AAA_12"/>
    <property type="match status" value="1"/>
</dbReference>
<dbReference type="InterPro" id="IPR026851">
    <property type="entry name" value="Dna2/JHS1_DEXXQ-box"/>
</dbReference>
<dbReference type="InterPro" id="IPR011604">
    <property type="entry name" value="PDDEXK-like_dom_sf"/>
</dbReference>
<evidence type="ECO:0000256" key="17">
    <source>
        <dbReference type="ARBA" id="ARBA00023242"/>
    </source>
</evidence>
<feature type="region of interest" description="Disordered" evidence="21">
    <location>
        <begin position="233"/>
        <end position="356"/>
    </location>
</feature>
<protein>
    <recommendedName>
        <fullName evidence="20">DNA replication ATP-dependent helicase/nuclease</fullName>
        <ecNumber evidence="20">3.1.-.-</ecNumber>
        <ecNumber evidence="20">3.6.4.12</ecNumber>
    </recommendedName>
</protein>
<dbReference type="Gene3D" id="3.90.320.10">
    <property type="match status" value="1"/>
</dbReference>
<keyword evidence="17 20" id="KW-0539">Nucleus</keyword>
<evidence type="ECO:0000256" key="8">
    <source>
        <dbReference type="ARBA" id="ARBA00022759"/>
    </source>
</evidence>
<dbReference type="GO" id="GO:0017108">
    <property type="term" value="F:5'-flap endonuclease activity"/>
    <property type="evidence" value="ECO:0007669"/>
    <property type="project" value="UniProtKB-UniRule"/>
</dbReference>
<comment type="function">
    <text evidence="20">Key enzyme involved in DNA replication and DNA repair. Involved in Okazaki fragments processing by cleaving long flaps that escape FEN1: flaps that are longer than 27 nucleotides are coated by replication protein A complex (RPA), leading to recruit DNA2 which cleaves the flap until it is too short to bind RPA and becomes a substrate for FEN1. Also involved in 5'-end resection of DNA during double-strand break (DSB) repair by mediating the cleavage of 5'-ssDNA.</text>
</comment>
<feature type="compositionally biased region" description="Polar residues" evidence="21">
    <location>
        <begin position="237"/>
        <end position="247"/>
    </location>
</feature>
<keyword evidence="10 20" id="KW-0378">Hydrolase</keyword>
<evidence type="ECO:0000256" key="14">
    <source>
        <dbReference type="ARBA" id="ARBA00023014"/>
    </source>
</evidence>
<dbReference type="Proteomes" id="UP001412239">
    <property type="component" value="Unassembled WGS sequence"/>
</dbReference>
<keyword evidence="20" id="KW-0158">Chromosome</keyword>